<dbReference type="Gene3D" id="3.30.2290.10">
    <property type="entry name" value="PmbA/TldD superfamily"/>
    <property type="match status" value="1"/>
</dbReference>
<gene>
    <name evidence="4" type="ORF">ENU28_03175</name>
</gene>
<sequence length="436" mass="49584">MVIEDLKELLKDKNIIYDIFYEEGHQESFQFRGDEPYSCEKKERRGVGLRVIKDGRIGFSSTSDFSKLKELVDTALTLSFYGEKVNIKLPWEKDLPEVKTISNKTSLIKSEKLYSMAVELISLIKEKEPEVKIDLSIEKEYQYVRLANSEGFDASYEKIILGFGFDGLLVLEDGITWLSDFYNLSENPELDLKKVSEDFCQLIKIAKRKVKINTGEYKVILMPIPAAHFFSILFVGANGKQLEKNATPLVDKEGKQIAPAFLNIVDNGIYPFGYNTAPFDGDGIKRRSTKVIENGIFSNFLFDLITAQKLNRKSTGNSERSYESMPRIQATNIYVEPSQDYPLTKIIKEIKEGIIVYYMLGAGQSNVLAGEFNWVINLGFKIENGEIIGRIKDCMFAGNLYEYLNKIILIGSEIKDLGNYFLPPIVLDKCKIVSKE</sequence>
<evidence type="ECO:0000259" key="2">
    <source>
        <dbReference type="Pfam" id="PF01523"/>
    </source>
</evidence>
<dbReference type="SUPFAM" id="SSF111283">
    <property type="entry name" value="Putative modulator of DNA gyrase, PmbA/TldD"/>
    <property type="match status" value="1"/>
</dbReference>
<protein>
    <submittedName>
        <fullName evidence="4">TldD/PmbA family protein</fullName>
    </submittedName>
</protein>
<feature type="domain" description="Metalloprotease TldD/E N-terminal" evidence="2">
    <location>
        <begin position="17"/>
        <end position="77"/>
    </location>
</feature>
<comment type="caution">
    <text evidence="4">The sequence shown here is derived from an EMBL/GenBank/DDBJ whole genome shotgun (WGS) entry which is preliminary data.</text>
</comment>
<dbReference type="AlphaFoldDB" id="A0A7V4CI77"/>
<organism evidence="4">
    <name type="scientific">candidate division WOR-3 bacterium</name>
    <dbReference type="NCBI Taxonomy" id="2052148"/>
    <lineage>
        <taxon>Bacteria</taxon>
        <taxon>Bacteria division WOR-3</taxon>
    </lineage>
</organism>
<evidence type="ECO:0000256" key="1">
    <source>
        <dbReference type="ARBA" id="ARBA00005836"/>
    </source>
</evidence>
<evidence type="ECO:0000259" key="3">
    <source>
        <dbReference type="Pfam" id="PF19289"/>
    </source>
</evidence>
<dbReference type="InterPro" id="IPR035068">
    <property type="entry name" value="TldD/PmbA_N"/>
</dbReference>
<dbReference type="Pfam" id="PF19289">
    <property type="entry name" value="PmbA_TldD_3rd"/>
    <property type="match status" value="1"/>
</dbReference>
<evidence type="ECO:0000313" key="4">
    <source>
        <dbReference type="EMBL" id="HGQ55452.1"/>
    </source>
</evidence>
<dbReference type="Pfam" id="PF01523">
    <property type="entry name" value="PmbA_TldD_1st"/>
    <property type="match status" value="1"/>
</dbReference>
<dbReference type="GO" id="GO:0008237">
    <property type="term" value="F:metallopeptidase activity"/>
    <property type="evidence" value="ECO:0007669"/>
    <property type="project" value="InterPro"/>
</dbReference>
<dbReference type="InterPro" id="IPR045569">
    <property type="entry name" value="Metalloprtase-TldD/E_C"/>
</dbReference>
<feature type="domain" description="Metalloprotease TldD/E C-terminal" evidence="3">
    <location>
        <begin position="214"/>
        <end position="432"/>
    </location>
</feature>
<comment type="similarity">
    <text evidence="1">Belongs to the peptidase U62 family.</text>
</comment>
<dbReference type="PANTHER" id="PTHR43421">
    <property type="entry name" value="METALLOPROTEASE PMBA"/>
    <property type="match status" value="1"/>
</dbReference>
<dbReference type="GO" id="GO:0005829">
    <property type="term" value="C:cytosol"/>
    <property type="evidence" value="ECO:0007669"/>
    <property type="project" value="TreeGrafter"/>
</dbReference>
<dbReference type="InterPro" id="IPR036059">
    <property type="entry name" value="TldD/PmbA_sf"/>
</dbReference>
<name>A0A7V4CI77_UNCW3</name>
<dbReference type="GO" id="GO:0006508">
    <property type="term" value="P:proteolysis"/>
    <property type="evidence" value="ECO:0007669"/>
    <property type="project" value="InterPro"/>
</dbReference>
<proteinExistence type="inferred from homology"/>
<dbReference type="InterPro" id="IPR047657">
    <property type="entry name" value="PmbA"/>
</dbReference>
<dbReference type="EMBL" id="DTBX01000112">
    <property type="protein sequence ID" value="HGQ55452.1"/>
    <property type="molecule type" value="Genomic_DNA"/>
</dbReference>
<dbReference type="PANTHER" id="PTHR43421:SF1">
    <property type="entry name" value="METALLOPROTEASE PMBA"/>
    <property type="match status" value="1"/>
</dbReference>
<accession>A0A7V4CI77</accession>
<dbReference type="InterPro" id="IPR002510">
    <property type="entry name" value="Metalloprtase-TldD/E_N"/>
</dbReference>
<reference evidence="4" key="1">
    <citation type="journal article" date="2020" name="mSystems">
        <title>Genome- and Community-Level Interaction Insights into Carbon Utilization and Element Cycling Functions of Hydrothermarchaeota in Hydrothermal Sediment.</title>
        <authorList>
            <person name="Zhou Z."/>
            <person name="Liu Y."/>
            <person name="Xu W."/>
            <person name="Pan J."/>
            <person name="Luo Z.H."/>
            <person name="Li M."/>
        </authorList>
    </citation>
    <scope>NUCLEOTIDE SEQUENCE [LARGE SCALE GENOMIC DNA]</scope>
    <source>
        <strain evidence="4">SpSt-655</strain>
    </source>
</reference>